<evidence type="ECO:0000313" key="1">
    <source>
        <dbReference type="EMBL" id="MBX45331.1"/>
    </source>
</evidence>
<organism evidence="1">
    <name type="scientific">Rhizophora mucronata</name>
    <name type="common">Asiatic mangrove</name>
    <dbReference type="NCBI Taxonomy" id="61149"/>
    <lineage>
        <taxon>Eukaryota</taxon>
        <taxon>Viridiplantae</taxon>
        <taxon>Streptophyta</taxon>
        <taxon>Embryophyta</taxon>
        <taxon>Tracheophyta</taxon>
        <taxon>Spermatophyta</taxon>
        <taxon>Magnoliopsida</taxon>
        <taxon>eudicotyledons</taxon>
        <taxon>Gunneridae</taxon>
        <taxon>Pentapetalae</taxon>
        <taxon>rosids</taxon>
        <taxon>fabids</taxon>
        <taxon>Malpighiales</taxon>
        <taxon>Rhizophoraceae</taxon>
        <taxon>Rhizophora</taxon>
    </lineage>
</organism>
<dbReference type="AlphaFoldDB" id="A0A2P2NSF5"/>
<sequence>MIQKLEQISRTKRQNFHFYIVCHRGCTTMLSSQTYITNPPLSIRKRHTLCNANPKT</sequence>
<accession>A0A2P2NSF5</accession>
<proteinExistence type="predicted"/>
<name>A0A2P2NSF5_RHIMU</name>
<dbReference type="EMBL" id="GGEC01064847">
    <property type="protein sequence ID" value="MBX45331.1"/>
    <property type="molecule type" value="Transcribed_RNA"/>
</dbReference>
<reference evidence="1" key="1">
    <citation type="submission" date="2018-02" db="EMBL/GenBank/DDBJ databases">
        <title>Rhizophora mucronata_Transcriptome.</title>
        <authorList>
            <person name="Meera S.P."/>
            <person name="Sreeshan A."/>
            <person name="Augustine A."/>
        </authorList>
    </citation>
    <scope>NUCLEOTIDE SEQUENCE</scope>
    <source>
        <tissue evidence="1">Leaf</tissue>
    </source>
</reference>
<protein>
    <submittedName>
        <fullName evidence="1">Uncharacterized protein</fullName>
    </submittedName>
</protein>